<gene>
    <name evidence="4" type="ORF">WR25_14977</name>
</gene>
<dbReference type="SUPFAM" id="SSF56436">
    <property type="entry name" value="C-type lectin-like"/>
    <property type="match status" value="1"/>
</dbReference>
<dbReference type="PROSITE" id="PS50041">
    <property type="entry name" value="C_TYPE_LECTIN_2"/>
    <property type="match status" value="1"/>
</dbReference>
<dbReference type="STRING" id="2018661.A0A2A2K1G4"/>
<protein>
    <recommendedName>
        <fullName evidence="3">C-type lectin domain-containing protein</fullName>
    </recommendedName>
</protein>
<keyword evidence="1" id="KW-1015">Disulfide bond</keyword>
<dbReference type="AlphaFoldDB" id="A0A2A2K1G4"/>
<dbReference type="Gene3D" id="3.10.100.10">
    <property type="entry name" value="Mannose-Binding Protein A, subunit A"/>
    <property type="match status" value="1"/>
</dbReference>
<feature type="domain" description="C-type lectin" evidence="3">
    <location>
        <begin position="32"/>
        <end position="138"/>
    </location>
</feature>
<evidence type="ECO:0000256" key="1">
    <source>
        <dbReference type="ARBA" id="ARBA00023157"/>
    </source>
</evidence>
<feature type="signal peptide" evidence="2">
    <location>
        <begin position="1"/>
        <end position="23"/>
    </location>
</feature>
<dbReference type="InterPro" id="IPR016187">
    <property type="entry name" value="CTDL_fold"/>
</dbReference>
<dbReference type="Proteomes" id="UP000218231">
    <property type="component" value="Unassembled WGS sequence"/>
</dbReference>
<name>A0A2A2K1G4_9BILA</name>
<dbReference type="EMBL" id="LIAE01009881">
    <property type="protein sequence ID" value="PAV67846.1"/>
    <property type="molecule type" value="Genomic_DNA"/>
</dbReference>
<feature type="chain" id="PRO_5013081668" description="C-type lectin domain-containing protein" evidence="2">
    <location>
        <begin position="24"/>
        <end position="278"/>
    </location>
</feature>
<dbReference type="InterPro" id="IPR001304">
    <property type="entry name" value="C-type_lectin-like"/>
</dbReference>
<organism evidence="4 5">
    <name type="scientific">Diploscapter pachys</name>
    <dbReference type="NCBI Taxonomy" id="2018661"/>
    <lineage>
        <taxon>Eukaryota</taxon>
        <taxon>Metazoa</taxon>
        <taxon>Ecdysozoa</taxon>
        <taxon>Nematoda</taxon>
        <taxon>Chromadorea</taxon>
        <taxon>Rhabditida</taxon>
        <taxon>Rhabditina</taxon>
        <taxon>Rhabditomorpha</taxon>
        <taxon>Rhabditoidea</taxon>
        <taxon>Rhabditidae</taxon>
        <taxon>Diploscapter</taxon>
    </lineage>
</organism>
<evidence type="ECO:0000256" key="2">
    <source>
        <dbReference type="SAM" id="SignalP"/>
    </source>
</evidence>
<reference evidence="4 5" key="1">
    <citation type="journal article" date="2017" name="Curr. Biol.">
        <title>Genome architecture and evolution of a unichromosomal asexual nematode.</title>
        <authorList>
            <person name="Fradin H."/>
            <person name="Zegar C."/>
            <person name="Gutwein M."/>
            <person name="Lucas J."/>
            <person name="Kovtun M."/>
            <person name="Corcoran D."/>
            <person name="Baugh L.R."/>
            <person name="Kiontke K."/>
            <person name="Gunsalus K."/>
            <person name="Fitch D.H."/>
            <person name="Piano F."/>
        </authorList>
    </citation>
    <scope>NUCLEOTIDE SEQUENCE [LARGE SCALE GENOMIC DNA]</scope>
    <source>
        <strain evidence="4">PF1309</strain>
    </source>
</reference>
<dbReference type="PANTHER" id="PTHR22991">
    <property type="entry name" value="PROTEIN CBG13490"/>
    <property type="match status" value="1"/>
</dbReference>
<comment type="caution">
    <text evidence="4">The sequence shown here is derived from an EMBL/GenBank/DDBJ whole genome shotgun (WGS) entry which is preliminary data.</text>
</comment>
<keyword evidence="2" id="KW-0732">Signal</keyword>
<dbReference type="CDD" id="cd00037">
    <property type="entry name" value="CLECT"/>
    <property type="match status" value="1"/>
</dbReference>
<dbReference type="InterPro" id="IPR016186">
    <property type="entry name" value="C-type_lectin-like/link_sf"/>
</dbReference>
<sequence>MQLKFELLLLSALLLAVFSRAEAQCDEGYTSFENYCYKANKTEVSPAEAITRCLEEGGMAASIHSQEENDFILGLFGPDPPELATIGLFTVIDYWLWLDQSNLDWNKTGLFEPALFNCFAIALVDGEVDEGQWMTVDCGTAIGAYVCKKDAIAGPCDDCVIDTDPNGSSWTIFNSSTCNDEDPNAGEHYEPIITDLSNSTTCIKQFECATPEDFIFIRADAPSVSVYNMCSNANDTSNFDTPFKLYCINGTYSDEGGYYNMNAIVCRNQSTVVSGYIR</sequence>
<accession>A0A2A2K1G4</accession>
<keyword evidence="5" id="KW-1185">Reference proteome</keyword>
<dbReference type="InterPro" id="IPR050976">
    <property type="entry name" value="Snaclec"/>
</dbReference>
<dbReference type="PANTHER" id="PTHR22991:SF40">
    <property type="entry name" value="PROTEIN CBG13490"/>
    <property type="match status" value="1"/>
</dbReference>
<evidence type="ECO:0000259" key="3">
    <source>
        <dbReference type="PROSITE" id="PS50041"/>
    </source>
</evidence>
<dbReference type="SMART" id="SM00034">
    <property type="entry name" value="CLECT"/>
    <property type="match status" value="1"/>
</dbReference>
<dbReference type="OrthoDB" id="5841082at2759"/>
<evidence type="ECO:0000313" key="5">
    <source>
        <dbReference type="Proteomes" id="UP000218231"/>
    </source>
</evidence>
<proteinExistence type="predicted"/>
<evidence type="ECO:0000313" key="4">
    <source>
        <dbReference type="EMBL" id="PAV67846.1"/>
    </source>
</evidence>